<accession>A0ABY4FLN2</accession>
<dbReference type="RefSeq" id="WP_244727776.1">
    <property type="nucleotide sequence ID" value="NZ_CP095045.1"/>
</dbReference>
<protein>
    <submittedName>
        <fullName evidence="2">Cupin domain-containing protein</fullName>
    </submittedName>
</protein>
<dbReference type="Gene3D" id="2.60.120.10">
    <property type="entry name" value="Jelly Rolls"/>
    <property type="match status" value="1"/>
</dbReference>
<reference evidence="2 3" key="1">
    <citation type="submission" date="2022-04" db="EMBL/GenBank/DDBJ databases">
        <title>Leucobacter sp. isolated from rhizosphere of garlic.</title>
        <authorList>
            <person name="Won M."/>
            <person name="Lee C.-M."/>
            <person name="Woen H.-Y."/>
            <person name="Kwon S.-W."/>
        </authorList>
    </citation>
    <scope>NUCLEOTIDE SEQUENCE [LARGE SCALE GENOMIC DNA]</scope>
    <source>
        <strain evidence="2 3">H21R-40</strain>
    </source>
</reference>
<dbReference type="Proteomes" id="UP000831786">
    <property type="component" value="Chromosome"/>
</dbReference>
<evidence type="ECO:0000313" key="3">
    <source>
        <dbReference type="Proteomes" id="UP000831786"/>
    </source>
</evidence>
<proteinExistence type="predicted"/>
<dbReference type="InterPro" id="IPR011051">
    <property type="entry name" value="RmlC_Cupin_sf"/>
</dbReference>
<feature type="domain" description="Cupin type-2" evidence="1">
    <location>
        <begin position="26"/>
        <end position="97"/>
    </location>
</feature>
<evidence type="ECO:0000313" key="2">
    <source>
        <dbReference type="EMBL" id="UOQ57166.1"/>
    </source>
</evidence>
<keyword evidence="3" id="KW-1185">Reference proteome</keyword>
<organism evidence="2 3">
    <name type="scientific">Leucobacter allii</name>
    <dbReference type="NCBI Taxonomy" id="2932247"/>
    <lineage>
        <taxon>Bacteria</taxon>
        <taxon>Bacillati</taxon>
        <taxon>Actinomycetota</taxon>
        <taxon>Actinomycetes</taxon>
        <taxon>Micrococcales</taxon>
        <taxon>Microbacteriaceae</taxon>
        <taxon>Leucobacter</taxon>
    </lineage>
</organism>
<dbReference type="InterPro" id="IPR013096">
    <property type="entry name" value="Cupin_2"/>
</dbReference>
<gene>
    <name evidence="2" type="ORF">MUN78_16165</name>
</gene>
<dbReference type="SUPFAM" id="SSF51182">
    <property type="entry name" value="RmlC-like cupins"/>
    <property type="match status" value="1"/>
</dbReference>
<dbReference type="Pfam" id="PF07883">
    <property type="entry name" value="Cupin_2"/>
    <property type="match status" value="1"/>
</dbReference>
<sequence>MSTQEQRTGSHGEVQLENAFFRVTKWTIEPGGAIPMHRHDVEYVVVPMVTGTMHVTNADGSEIVASLVAGESYTRSGGSEHRVENRGSDADIVFVEIERLA</sequence>
<dbReference type="EMBL" id="CP095045">
    <property type="protein sequence ID" value="UOQ57166.1"/>
    <property type="molecule type" value="Genomic_DNA"/>
</dbReference>
<evidence type="ECO:0000259" key="1">
    <source>
        <dbReference type="Pfam" id="PF07883"/>
    </source>
</evidence>
<dbReference type="InterPro" id="IPR014710">
    <property type="entry name" value="RmlC-like_jellyroll"/>
</dbReference>
<name>A0ABY4FLN2_9MICO</name>